<reference evidence="1" key="1">
    <citation type="submission" date="2018-02" db="EMBL/GenBank/DDBJ databases">
        <title>Rhizophora mucronata_Transcriptome.</title>
        <authorList>
            <person name="Meera S.P."/>
            <person name="Sreeshan A."/>
            <person name="Augustine A."/>
        </authorList>
    </citation>
    <scope>NUCLEOTIDE SEQUENCE</scope>
    <source>
        <tissue evidence="1">Leaf</tissue>
    </source>
</reference>
<accession>A0A2P2NPG0</accession>
<evidence type="ECO:0000313" key="1">
    <source>
        <dbReference type="EMBL" id="MBX44280.1"/>
    </source>
</evidence>
<organism evidence="1">
    <name type="scientific">Rhizophora mucronata</name>
    <name type="common">Asiatic mangrove</name>
    <dbReference type="NCBI Taxonomy" id="61149"/>
    <lineage>
        <taxon>Eukaryota</taxon>
        <taxon>Viridiplantae</taxon>
        <taxon>Streptophyta</taxon>
        <taxon>Embryophyta</taxon>
        <taxon>Tracheophyta</taxon>
        <taxon>Spermatophyta</taxon>
        <taxon>Magnoliopsida</taxon>
        <taxon>eudicotyledons</taxon>
        <taxon>Gunneridae</taxon>
        <taxon>Pentapetalae</taxon>
        <taxon>rosids</taxon>
        <taxon>fabids</taxon>
        <taxon>Malpighiales</taxon>
        <taxon>Rhizophoraceae</taxon>
        <taxon>Rhizophora</taxon>
    </lineage>
</organism>
<sequence length="87" mass="10023">MHKHELYTKSHTKWNGKVNGEGQIIAPKAMLLSLALNSTSLCTHLKQILQVQEQHLKELYASYPKLLPEEKTSKRKKRRKGLCIVTK</sequence>
<dbReference type="AlphaFoldDB" id="A0A2P2NPG0"/>
<dbReference type="EMBL" id="GGEC01063796">
    <property type="protein sequence ID" value="MBX44280.1"/>
    <property type="molecule type" value="Transcribed_RNA"/>
</dbReference>
<protein>
    <submittedName>
        <fullName evidence="1">Uncharacterized protein</fullName>
    </submittedName>
</protein>
<name>A0A2P2NPG0_RHIMU</name>
<proteinExistence type="predicted"/>